<keyword evidence="1" id="KW-0472">Membrane</keyword>
<feature type="transmembrane region" description="Helical" evidence="1">
    <location>
        <begin position="342"/>
        <end position="363"/>
    </location>
</feature>
<organism evidence="2 3">
    <name type="scientific">Tritrichomonas foetus</name>
    <dbReference type="NCBI Taxonomy" id="1144522"/>
    <lineage>
        <taxon>Eukaryota</taxon>
        <taxon>Metamonada</taxon>
        <taxon>Parabasalia</taxon>
        <taxon>Tritrichomonadida</taxon>
        <taxon>Tritrichomonadidae</taxon>
        <taxon>Tritrichomonas</taxon>
    </lineage>
</organism>
<sequence length="367" mass="41666">MSTFVNKSQIRASFFPGPLSNGCSSWGSCGIFALGAQHSILLYKANTKCIDYLRAVEIQDGSNPTILEFHDKFPYLCIVTDNFTISIFDCVSGHFIGRTRQLGTKILAMKWYNNFIICFTQSNTLLSIDFFDQINGNNLHNINILNNNLNNNNNNNNNSNNDINNYTGNYLSLSPIMVWNVEINENFTNIEIDPFSQTFQVLLYSTISNSFLIINSDSPMHQPMPPFQTQSMTGVSNIVDAVFHPHFKNVIIVLLPSSAIFYELQTKSLRTIISDLPPIFSRIFPSQSDSNELTIYCKDNSFMLFHARENDNTIFEKASSTQLKREQMANPPPLLFAYNQHFMDYLIAVSAQYGIFMLCSNFLGQTK</sequence>
<accession>A0A1J4J2H9</accession>
<keyword evidence="1" id="KW-0812">Transmembrane</keyword>
<protein>
    <submittedName>
        <fullName evidence="2">Uncharacterized protein</fullName>
    </submittedName>
</protein>
<dbReference type="InterPro" id="IPR036322">
    <property type="entry name" value="WD40_repeat_dom_sf"/>
</dbReference>
<evidence type="ECO:0000313" key="3">
    <source>
        <dbReference type="Proteomes" id="UP000179807"/>
    </source>
</evidence>
<reference evidence="2" key="1">
    <citation type="submission" date="2016-10" db="EMBL/GenBank/DDBJ databases">
        <authorList>
            <person name="Benchimol M."/>
            <person name="Almeida L.G."/>
            <person name="Vasconcelos A.T."/>
            <person name="Perreira-Neves A."/>
            <person name="Rosa I.A."/>
            <person name="Tasca T."/>
            <person name="Bogo M.R."/>
            <person name="de Souza W."/>
        </authorList>
    </citation>
    <scope>NUCLEOTIDE SEQUENCE [LARGE SCALE GENOMIC DNA]</scope>
    <source>
        <strain evidence="2">K</strain>
    </source>
</reference>
<dbReference type="EMBL" id="MLAK01001382">
    <property type="protein sequence ID" value="OHS93656.1"/>
    <property type="molecule type" value="Genomic_DNA"/>
</dbReference>
<dbReference type="Proteomes" id="UP000179807">
    <property type="component" value="Unassembled WGS sequence"/>
</dbReference>
<keyword evidence="1" id="KW-1133">Transmembrane helix</keyword>
<gene>
    <name evidence="2" type="ORF">TRFO_11658</name>
</gene>
<dbReference type="SUPFAM" id="SSF50978">
    <property type="entry name" value="WD40 repeat-like"/>
    <property type="match status" value="1"/>
</dbReference>
<comment type="caution">
    <text evidence="2">The sequence shown here is derived from an EMBL/GenBank/DDBJ whole genome shotgun (WGS) entry which is preliminary data.</text>
</comment>
<dbReference type="GeneID" id="94830865"/>
<dbReference type="RefSeq" id="XP_068346793.1">
    <property type="nucleotide sequence ID" value="XM_068496161.1"/>
</dbReference>
<proteinExistence type="predicted"/>
<keyword evidence="3" id="KW-1185">Reference proteome</keyword>
<dbReference type="AlphaFoldDB" id="A0A1J4J2H9"/>
<name>A0A1J4J2H9_9EUKA</name>
<dbReference type="PROSITE" id="PS51257">
    <property type="entry name" value="PROKAR_LIPOPROTEIN"/>
    <property type="match status" value="1"/>
</dbReference>
<dbReference type="VEuPathDB" id="TrichDB:TRFO_11658"/>
<evidence type="ECO:0000256" key="1">
    <source>
        <dbReference type="SAM" id="Phobius"/>
    </source>
</evidence>
<evidence type="ECO:0000313" key="2">
    <source>
        <dbReference type="EMBL" id="OHS93656.1"/>
    </source>
</evidence>